<name>A0ABQ5AMG4_9ASTR</name>
<feature type="region of interest" description="Disordered" evidence="1">
    <location>
        <begin position="122"/>
        <end position="161"/>
    </location>
</feature>
<accession>A0ABQ5AMG4</accession>
<proteinExistence type="predicted"/>
<evidence type="ECO:0000256" key="1">
    <source>
        <dbReference type="SAM" id="MobiDB-lite"/>
    </source>
</evidence>
<feature type="compositionally biased region" description="Polar residues" evidence="1">
    <location>
        <begin position="122"/>
        <end position="132"/>
    </location>
</feature>
<keyword evidence="3" id="KW-1185">Reference proteome</keyword>
<evidence type="ECO:0000313" key="2">
    <source>
        <dbReference type="EMBL" id="GJT03865.1"/>
    </source>
</evidence>
<protein>
    <submittedName>
        <fullName evidence="2">Uncharacterized protein</fullName>
    </submittedName>
</protein>
<feature type="compositionally biased region" description="Gly residues" evidence="1">
    <location>
        <begin position="242"/>
        <end position="261"/>
    </location>
</feature>
<sequence length="267" mass="28904">MNTKFAKPSTSGNKLYSVTPFPKSQFIPKVVEKNNLSKTVTSHLTTNKIIEKSTKVLTPGLLKIESKPINAYFKNNRAVHRDYLKVSNEHVETLQELLKQARALKPFDEILFMLVRRVSFTDASGSKPGSNTRNDRIPLPSSRSKKNKVEAQPGKFKSSLNKNNHVSDCNANINNVALSKNSANVCLSCNECLFSANHDGCVVKYLKDVQKGKNRRFTKGYGGLLIYEGGLPEGGLLGGGLPGGGLPRGGSPRGGLPGGGLPKQVAV</sequence>
<reference evidence="2" key="1">
    <citation type="journal article" date="2022" name="Int. J. Mol. Sci.">
        <title>Draft Genome of Tanacetum Coccineum: Genomic Comparison of Closely Related Tanacetum-Family Plants.</title>
        <authorList>
            <person name="Yamashiro T."/>
            <person name="Shiraishi A."/>
            <person name="Nakayama K."/>
            <person name="Satake H."/>
        </authorList>
    </citation>
    <scope>NUCLEOTIDE SEQUENCE</scope>
</reference>
<comment type="caution">
    <text evidence="2">The sequence shown here is derived from an EMBL/GenBank/DDBJ whole genome shotgun (WGS) entry which is preliminary data.</text>
</comment>
<feature type="region of interest" description="Disordered" evidence="1">
    <location>
        <begin position="242"/>
        <end position="267"/>
    </location>
</feature>
<organism evidence="2 3">
    <name type="scientific">Tanacetum coccineum</name>
    <dbReference type="NCBI Taxonomy" id="301880"/>
    <lineage>
        <taxon>Eukaryota</taxon>
        <taxon>Viridiplantae</taxon>
        <taxon>Streptophyta</taxon>
        <taxon>Embryophyta</taxon>
        <taxon>Tracheophyta</taxon>
        <taxon>Spermatophyta</taxon>
        <taxon>Magnoliopsida</taxon>
        <taxon>eudicotyledons</taxon>
        <taxon>Gunneridae</taxon>
        <taxon>Pentapetalae</taxon>
        <taxon>asterids</taxon>
        <taxon>campanulids</taxon>
        <taxon>Asterales</taxon>
        <taxon>Asteraceae</taxon>
        <taxon>Asteroideae</taxon>
        <taxon>Anthemideae</taxon>
        <taxon>Anthemidinae</taxon>
        <taxon>Tanacetum</taxon>
    </lineage>
</organism>
<reference evidence="2" key="2">
    <citation type="submission" date="2022-01" db="EMBL/GenBank/DDBJ databases">
        <authorList>
            <person name="Yamashiro T."/>
            <person name="Shiraishi A."/>
            <person name="Satake H."/>
            <person name="Nakayama K."/>
        </authorList>
    </citation>
    <scope>NUCLEOTIDE SEQUENCE</scope>
</reference>
<evidence type="ECO:0000313" key="3">
    <source>
        <dbReference type="Proteomes" id="UP001151760"/>
    </source>
</evidence>
<gene>
    <name evidence="2" type="ORF">Tco_0838327</name>
</gene>
<dbReference type="Proteomes" id="UP001151760">
    <property type="component" value="Unassembled WGS sequence"/>
</dbReference>
<dbReference type="EMBL" id="BQNB010012463">
    <property type="protein sequence ID" value="GJT03865.1"/>
    <property type="molecule type" value="Genomic_DNA"/>
</dbReference>